<proteinExistence type="predicted"/>
<dbReference type="AlphaFoldDB" id="F9XP08"/>
<dbReference type="STRING" id="336722.F9XP08"/>
<gene>
    <name evidence="1" type="ORF">MYCGRDRAFT_97139</name>
</gene>
<dbReference type="SUPFAM" id="SSF53067">
    <property type="entry name" value="Actin-like ATPase domain"/>
    <property type="match status" value="2"/>
</dbReference>
<sequence>MPRFSATCASAVSCESGRTTKVDATVRIRESGVPLELNEVVALKLGHKNAAPQIVGFDNNNNFVWGDGVTDALTSNEMSPEDVIEVFKLSLYKAHATSEIAERVNNQLRRLNTTKEEVISLLIKAVVQKAGVQVEDLRGMWRSLDGTGIDEVPVELFLSVPDMWKAPANRYMTIAAKMAGVASVQLVTESLCAAAYFMQDMQKSKRTALRPGDGILVLDAGGGTTDITCYEMPKSAIAGAETKLQRTGISAGGLCGSHFINERFIKWVRAEADNNLGGFAMRVASLGYAGAPYAGFYRAANEAFDRIKPDFTPAAANSGTSIWVTIKGNPHSPSRTSPVWQVELPCTLMKSFFDTVIDDNFRLVAPLITTNIKRIIVPGGLGNSQYFRNELQARLQPAHPTLKISEGDALLLTGQQPVSAGALLRYNKLDLDAAPRVGCFGVVTDETFDATRHPDGIIKAGTLLPNKTGGRHRKTAKDKLNRDIVVRSRINDGGEEALMRWDPILRSDTGPFSRNSNKENVSGTWQTRYIDARDVKEKKALEFQLYWTDDTSIVPGSAIFEGNPMDGKLKPEVETWGPTIRVACPDLKGLGFDTEPVAKVPVYQIAYMVEVKERGPNCAVKVRMVLPTGRQPFDDLGKPIFEPGALPKDVEMLDILEEPMEENGFHPFTRN</sequence>
<reference evidence="1 2" key="1">
    <citation type="journal article" date="2011" name="PLoS Genet.">
        <title>Finished genome of the fungal wheat pathogen Mycosphaerella graminicola reveals dispensome structure, chromosome plasticity, and stealth pathogenesis.</title>
        <authorList>
            <person name="Goodwin S.B."/>
            <person name="Ben M'barek S."/>
            <person name="Dhillon B."/>
            <person name="Wittenberg A.H.J."/>
            <person name="Crane C.F."/>
            <person name="Hane J.K."/>
            <person name="Foster A.J."/>
            <person name="Van der Lee T.A.J."/>
            <person name="Grimwood J."/>
            <person name="Aerts A."/>
            <person name="Antoniw J."/>
            <person name="Bailey A."/>
            <person name="Bluhm B."/>
            <person name="Bowler J."/>
            <person name="Bristow J."/>
            <person name="van der Burgt A."/>
            <person name="Canto-Canche B."/>
            <person name="Churchill A.C.L."/>
            <person name="Conde-Ferraez L."/>
            <person name="Cools H.J."/>
            <person name="Coutinho P.M."/>
            <person name="Csukai M."/>
            <person name="Dehal P."/>
            <person name="De Wit P."/>
            <person name="Donzelli B."/>
            <person name="van de Geest H.C."/>
            <person name="van Ham R.C.H.J."/>
            <person name="Hammond-Kosack K.E."/>
            <person name="Henrissat B."/>
            <person name="Kilian A."/>
            <person name="Kobayashi A.K."/>
            <person name="Koopmann E."/>
            <person name="Kourmpetis Y."/>
            <person name="Kuzniar A."/>
            <person name="Lindquist E."/>
            <person name="Lombard V."/>
            <person name="Maliepaard C."/>
            <person name="Martins N."/>
            <person name="Mehrabi R."/>
            <person name="Nap J.P.H."/>
            <person name="Ponomarenko A."/>
            <person name="Rudd J.J."/>
            <person name="Salamov A."/>
            <person name="Schmutz J."/>
            <person name="Schouten H.J."/>
            <person name="Shapiro H."/>
            <person name="Stergiopoulos I."/>
            <person name="Torriani S.F.F."/>
            <person name="Tu H."/>
            <person name="de Vries R.P."/>
            <person name="Waalwijk C."/>
            <person name="Ware S.B."/>
            <person name="Wiebenga A."/>
            <person name="Zwiers L.-H."/>
            <person name="Oliver R.P."/>
            <person name="Grigoriev I.V."/>
            <person name="Kema G.H.J."/>
        </authorList>
    </citation>
    <scope>NUCLEOTIDE SEQUENCE [LARGE SCALE GENOMIC DNA]</scope>
    <source>
        <strain evidence="2">CBS 115943 / IPO323</strain>
    </source>
</reference>
<dbReference type="InterPro" id="IPR043129">
    <property type="entry name" value="ATPase_NBD"/>
</dbReference>
<evidence type="ECO:0000313" key="1">
    <source>
        <dbReference type="EMBL" id="EGP82966.1"/>
    </source>
</evidence>
<dbReference type="KEGG" id="ztr:MYCGRDRAFT_97139"/>
<dbReference type="OMA" id="QESARYE"/>
<dbReference type="Proteomes" id="UP000008062">
    <property type="component" value="Chromosome 12"/>
</dbReference>
<keyword evidence="2" id="KW-1185">Reference proteome</keyword>
<accession>F9XP08</accession>
<dbReference type="InParanoid" id="F9XP08"/>
<dbReference type="EMBL" id="CM001207">
    <property type="protein sequence ID" value="EGP82966.1"/>
    <property type="molecule type" value="Genomic_DNA"/>
</dbReference>
<dbReference type="PANTHER" id="PTHR14187:SF5">
    <property type="entry name" value="HEAT SHOCK 70 KDA PROTEIN 12A"/>
    <property type="match status" value="1"/>
</dbReference>
<evidence type="ECO:0000313" key="2">
    <source>
        <dbReference type="Proteomes" id="UP000008062"/>
    </source>
</evidence>
<name>F9XP08_ZYMTI</name>
<dbReference type="PANTHER" id="PTHR14187">
    <property type="entry name" value="ALPHA KINASE/ELONGATION FACTOR 2 KINASE"/>
    <property type="match status" value="1"/>
</dbReference>
<dbReference type="HOGENOM" id="CLU_409511_0_0_1"/>
<dbReference type="OrthoDB" id="3630997at2759"/>
<organism evidence="1 2">
    <name type="scientific">Zymoseptoria tritici (strain CBS 115943 / IPO323)</name>
    <name type="common">Speckled leaf blotch fungus</name>
    <name type="synonym">Septoria tritici</name>
    <dbReference type="NCBI Taxonomy" id="336722"/>
    <lineage>
        <taxon>Eukaryota</taxon>
        <taxon>Fungi</taxon>
        <taxon>Dikarya</taxon>
        <taxon>Ascomycota</taxon>
        <taxon>Pezizomycotina</taxon>
        <taxon>Dothideomycetes</taxon>
        <taxon>Dothideomycetidae</taxon>
        <taxon>Mycosphaerellales</taxon>
        <taxon>Mycosphaerellaceae</taxon>
        <taxon>Zymoseptoria</taxon>
    </lineage>
</organism>
<dbReference type="GeneID" id="13402077"/>
<protein>
    <submittedName>
        <fullName evidence="1">Uncharacterized protein</fullName>
    </submittedName>
</protein>
<dbReference type="eggNOG" id="ENOG502SWIJ">
    <property type="taxonomic scope" value="Eukaryota"/>
</dbReference>
<dbReference type="Gene3D" id="3.30.420.40">
    <property type="match status" value="1"/>
</dbReference>
<dbReference type="CDD" id="cd10170">
    <property type="entry name" value="ASKHA_NBD_HSP70"/>
    <property type="match status" value="1"/>
</dbReference>
<dbReference type="RefSeq" id="XP_003847990.1">
    <property type="nucleotide sequence ID" value="XM_003847942.1"/>
</dbReference>